<dbReference type="STRING" id="54.SAMN02745121_00978"/>
<organism evidence="2 3">
    <name type="scientific">Nannocystis exedens</name>
    <dbReference type="NCBI Taxonomy" id="54"/>
    <lineage>
        <taxon>Bacteria</taxon>
        <taxon>Pseudomonadati</taxon>
        <taxon>Myxococcota</taxon>
        <taxon>Polyangia</taxon>
        <taxon>Nannocystales</taxon>
        <taxon>Nannocystaceae</taxon>
        <taxon>Nannocystis</taxon>
    </lineage>
</organism>
<feature type="signal peptide" evidence="1">
    <location>
        <begin position="1"/>
        <end position="19"/>
    </location>
</feature>
<evidence type="ECO:0008006" key="4">
    <source>
        <dbReference type="Google" id="ProtNLM"/>
    </source>
</evidence>
<sequence>MRRLALVMALAAACKPAPTTSTPAESPAAAAPKVVDTELAAVAVRLDPGPQPPLHEVLPTWLKGKIEASLSGDPKSAQVVAEAREAIAGWDKVDAADTAAAMQRALVFARGLILAERAVAAGSDDPELLAALTKAYRVVHGLRMLQRSGLFGQTLHLAVELARKEAQLEARQIEEAVAALDRAVERAPALHMHATARLLREHPNHPTVPEVLARASQAKVEAEQYEEGVALRRLAVQRKGERATGSDWAAVMGVCYAALDPACAEAAREQAEARGPDEPGEDKAAAFEKRLADLATTGTMVRRTLELEQATQLEQQLERGHLLLKLNRLGDAQRAFEALAAAHPNDARPLTGLGLVAIHRQLDVEGVIRHIRAARKLSNHDRLYYEVALGTIPPMMIGEVATQLAQQPDAPVTDLDARFDEVLELARGFRAYDPARAAVLELLFTLAREAVPKFLAKQREPAMATVRKLPEKAMALTRKFPESRDAWRLVFSSTRLLDDPRKARLLANAPLPASLQQDPDLRVQQVRAQLDVALLWEDGELLLAAMKSGMTLPDTVDADTALTIRATLDAIAGREGDKASLQRAAQAFAALGERKTGKDRALALNNAAMVTALSGDIPAAMTMLERAAQADVDEVAAAYNLGALAYRMQAREGLPELFAKVAGNSAIAGIRLHARAFLVTLAEAGQGDVAVTREEFAAALAREESDEFRGRVPLGRWGIVEQGEFKVSLGYATNGGLTLLDEVVPRWWLAAPAPAMDSLLAARAKEKKRARQAGKAKSAKG</sequence>
<dbReference type="InterPro" id="IPR011990">
    <property type="entry name" value="TPR-like_helical_dom_sf"/>
</dbReference>
<keyword evidence="1" id="KW-0732">Signal</keyword>
<dbReference type="OrthoDB" id="5437646at2"/>
<evidence type="ECO:0000313" key="3">
    <source>
        <dbReference type="Proteomes" id="UP000199400"/>
    </source>
</evidence>
<proteinExistence type="predicted"/>
<evidence type="ECO:0000256" key="1">
    <source>
        <dbReference type="SAM" id="SignalP"/>
    </source>
</evidence>
<keyword evidence="3" id="KW-1185">Reference proteome</keyword>
<protein>
    <recommendedName>
        <fullName evidence="4">Tetratricopeptide repeat-containing protein</fullName>
    </recommendedName>
</protein>
<dbReference type="EMBL" id="FOMX01000003">
    <property type="protein sequence ID" value="SFD65856.1"/>
    <property type="molecule type" value="Genomic_DNA"/>
</dbReference>
<name>A0A1I1U4U3_9BACT</name>
<dbReference type="SUPFAM" id="SSF48452">
    <property type="entry name" value="TPR-like"/>
    <property type="match status" value="1"/>
</dbReference>
<accession>A0A1I1U4U3</accession>
<evidence type="ECO:0000313" key="2">
    <source>
        <dbReference type="EMBL" id="SFD65856.1"/>
    </source>
</evidence>
<dbReference type="Gene3D" id="1.25.40.10">
    <property type="entry name" value="Tetratricopeptide repeat domain"/>
    <property type="match status" value="1"/>
</dbReference>
<reference evidence="3" key="1">
    <citation type="submission" date="2016-10" db="EMBL/GenBank/DDBJ databases">
        <authorList>
            <person name="Varghese N."/>
            <person name="Submissions S."/>
        </authorList>
    </citation>
    <scope>NUCLEOTIDE SEQUENCE [LARGE SCALE GENOMIC DNA]</scope>
    <source>
        <strain evidence="3">ATCC 25963</strain>
    </source>
</reference>
<dbReference type="Proteomes" id="UP000199400">
    <property type="component" value="Unassembled WGS sequence"/>
</dbReference>
<dbReference type="RefSeq" id="WP_143140232.1">
    <property type="nucleotide sequence ID" value="NZ_FOMX01000003.1"/>
</dbReference>
<feature type="chain" id="PRO_5011778600" description="Tetratricopeptide repeat-containing protein" evidence="1">
    <location>
        <begin position="20"/>
        <end position="781"/>
    </location>
</feature>
<gene>
    <name evidence="2" type="ORF">SAMN02745121_00978</name>
</gene>
<dbReference type="AlphaFoldDB" id="A0A1I1U4U3"/>